<reference evidence="1 2" key="1">
    <citation type="submission" date="2015-01" db="EMBL/GenBank/DDBJ databases">
        <title>Evolution of Trichinella species and genotypes.</title>
        <authorList>
            <person name="Korhonen P.K."/>
            <person name="Edoardo P."/>
            <person name="Giuseppe L.R."/>
            <person name="Gasser R.B."/>
        </authorList>
    </citation>
    <scope>NUCLEOTIDE SEQUENCE [LARGE SCALE GENOMIC DNA]</scope>
    <source>
        <strain evidence="1">ISS120</strain>
    </source>
</reference>
<evidence type="ECO:0000313" key="1">
    <source>
        <dbReference type="EMBL" id="KRY43954.1"/>
    </source>
</evidence>
<sequence length="47" mass="5443">MVCSKIENQLGKRCKIWSNSCLRFEQRSSGLVQKDDNEGKLRCMPII</sequence>
<dbReference type="AlphaFoldDB" id="A0A0V1C473"/>
<gene>
    <name evidence="1" type="ORF">T03_4749</name>
</gene>
<dbReference type="Proteomes" id="UP000054653">
    <property type="component" value="Unassembled WGS sequence"/>
</dbReference>
<organism evidence="1 2">
    <name type="scientific">Trichinella britovi</name>
    <name type="common">Parasitic roundworm</name>
    <dbReference type="NCBI Taxonomy" id="45882"/>
    <lineage>
        <taxon>Eukaryota</taxon>
        <taxon>Metazoa</taxon>
        <taxon>Ecdysozoa</taxon>
        <taxon>Nematoda</taxon>
        <taxon>Enoplea</taxon>
        <taxon>Dorylaimia</taxon>
        <taxon>Trichinellida</taxon>
        <taxon>Trichinellidae</taxon>
        <taxon>Trichinella</taxon>
    </lineage>
</organism>
<evidence type="ECO:0000313" key="2">
    <source>
        <dbReference type="Proteomes" id="UP000054653"/>
    </source>
</evidence>
<protein>
    <submittedName>
        <fullName evidence="1">Uncharacterized protein</fullName>
    </submittedName>
</protein>
<dbReference type="EMBL" id="JYDI01000804">
    <property type="protein sequence ID" value="KRY43954.1"/>
    <property type="molecule type" value="Genomic_DNA"/>
</dbReference>
<comment type="caution">
    <text evidence="1">The sequence shown here is derived from an EMBL/GenBank/DDBJ whole genome shotgun (WGS) entry which is preliminary data.</text>
</comment>
<proteinExistence type="predicted"/>
<keyword evidence="2" id="KW-1185">Reference proteome</keyword>
<accession>A0A0V1C473</accession>
<name>A0A0V1C473_TRIBR</name>